<dbReference type="RefSeq" id="WP_259508819.1">
    <property type="nucleotide sequence ID" value="NZ_JANLCM010000002.1"/>
</dbReference>
<reference evidence="4" key="1">
    <citation type="submission" date="2022-08" db="EMBL/GenBank/DDBJ databases">
        <authorList>
            <person name="Deng Y."/>
            <person name="Han X.-F."/>
            <person name="Zhang Y.-Q."/>
        </authorList>
    </citation>
    <scope>NUCLEOTIDE SEQUENCE</scope>
    <source>
        <strain evidence="4">CPCC 205763</strain>
    </source>
</reference>
<gene>
    <name evidence="4" type="ORF">N1027_14370</name>
</gene>
<dbReference type="GO" id="GO:0016301">
    <property type="term" value="F:kinase activity"/>
    <property type="evidence" value="ECO:0007669"/>
    <property type="project" value="UniProtKB-KW"/>
</dbReference>
<keyword evidence="1" id="KW-0808">Transferase</keyword>
<name>A0ABT2GSW7_9MICO</name>
<protein>
    <submittedName>
        <fullName evidence="4">PfkB family carbohydrate kinase</fullName>
    </submittedName>
</protein>
<evidence type="ECO:0000256" key="2">
    <source>
        <dbReference type="ARBA" id="ARBA00022777"/>
    </source>
</evidence>
<proteinExistence type="predicted"/>
<dbReference type="Proteomes" id="UP001165584">
    <property type="component" value="Unassembled WGS sequence"/>
</dbReference>
<dbReference type="InterPro" id="IPR002173">
    <property type="entry name" value="Carboh/pur_kinase_PfkB_CS"/>
</dbReference>
<keyword evidence="5" id="KW-1185">Reference proteome</keyword>
<dbReference type="EMBL" id="JANLCM010000002">
    <property type="protein sequence ID" value="MCS5719319.1"/>
    <property type="molecule type" value="Genomic_DNA"/>
</dbReference>
<accession>A0ABT2GSW7</accession>
<evidence type="ECO:0000313" key="4">
    <source>
        <dbReference type="EMBL" id="MCS5719319.1"/>
    </source>
</evidence>
<dbReference type="SUPFAM" id="SSF53613">
    <property type="entry name" value="Ribokinase-like"/>
    <property type="match status" value="1"/>
</dbReference>
<dbReference type="Pfam" id="PF00294">
    <property type="entry name" value="PfkB"/>
    <property type="match status" value="1"/>
</dbReference>
<feature type="domain" description="Carbohydrate kinase PfkB" evidence="3">
    <location>
        <begin position="10"/>
        <end position="317"/>
    </location>
</feature>
<dbReference type="Gene3D" id="3.40.1190.20">
    <property type="match status" value="1"/>
</dbReference>
<dbReference type="InterPro" id="IPR011611">
    <property type="entry name" value="PfkB_dom"/>
</dbReference>
<comment type="caution">
    <text evidence="4">The sequence shown here is derived from an EMBL/GenBank/DDBJ whole genome shotgun (WGS) entry which is preliminary data.</text>
</comment>
<sequence length="321" mass="32716">MTDHDRGAPHVVVFGDVIDDVIVTPSGDIRPDTDTSARIERHAGGSAANAAAWFGHLGGRVDFTGHVNATDVGRHELLLQQHGVTPHLTGVELPTGAIVVILQSDRTRTMLTERGANALTSPADVDRALFRPGGHLHFTGYSVFSDGTPDAVTTFAALVQEARAAGLSVSVNPGSAGFIAEHGAEGLLAATAGATVVLPNLDEGRALTGADDPDEVVTALLERHEILALTLGRAGALVASRGSDSSVRVRVAAVPVTPVDTTGAGDAFGAGFVHSLLRSGPVTADAMDAARLEAAAQAGVACAAVAVTQLGARPPLSERIP</sequence>
<evidence type="ECO:0000256" key="1">
    <source>
        <dbReference type="ARBA" id="ARBA00022679"/>
    </source>
</evidence>
<evidence type="ECO:0000313" key="5">
    <source>
        <dbReference type="Proteomes" id="UP001165584"/>
    </source>
</evidence>
<evidence type="ECO:0000259" key="3">
    <source>
        <dbReference type="Pfam" id="PF00294"/>
    </source>
</evidence>
<dbReference type="InterPro" id="IPR029056">
    <property type="entry name" value="Ribokinase-like"/>
</dbReference>
<dbReference type="PANTHER" id="PTHR10584:SF167">
    <property type="entry name" value="PFKB DOMAIN PROTEIN"/>
    <property type="match status" value="1"/>
</dbReference>
<organism evidence="4 5">
    <name type="scientific">Herbiconiux aconitum</name>
    <dbReference type="NCBI Taxonomy" id="2970913"/>
    <lineage>
        <taxon>Bacteria</taxon>
        <taxon>Bacillati</taxon>
        <taxon>Actinomycetota</taxon>
        <taxon>Actinomycetes</taxon>
        <taxon>Micrococcales</taxon>
        <taxon>Microbacteriaceae</taxon>
        <taxon>Herbiconiux</taxon>
    </lineage>
</organism>
<keyword evidence="2 4" id="KW-0418">Kinase</keyword>
<dbReference type="PROSITE" id="PS00584">
    <property type="entry name" value="PFKB_KINASES_2"/>
    <property type="match status" value="1"/>
</dbReference>
<dbReference type="PANTHER" id="PTHR10584">
    <property type="entry name" value="SUGAR KINASE"/>
    <property type="match status" value="1"/>
</dbReference>